<name>A0A4Y2S311_ARAVE</name>
<gene>
    <name evidence="1" type="ORF">AVEN_67511_1</name>
</gene>
<sequence length="99" mass="11144">MDGSLLKMMAIAPESQSLHLFHTPNSLPANACNFPRASKLFRYSFMRKAVSLVVQRDNKHDNRRCSPQKRICWSASGSCSGMVCAHRPRERVVNVSQPV</sequence>
<dbReference type="EMBL" id="BGPR01019411">
    <property type="protein sequence ID" value="GBN81829.1"/>
    <property type="molecule type" value="Genomic_DNA"/>
</dbReference>
<comment type="caution">
    <text evidence="1">The sequence shown here is derived from an EMBL/GenBank/DDBJ whole genome shotgun (WGS) entry which is preliminary data.</text>
</comment>
<accession>A0A4Y2S311</accession>
<keyword evidence="2" id="KW-1185">Reference proteome</keyword>
<dbReference type="Proteomes" id="UP000499080">
    <property type="component" value="Unassembled WGS sequence"/>
</dbReference>
<organism evidence="1 2">
    <name type="scientific">Araneus ventricosus</name>
    <name type="common">Orbweaver spider</name>
    <name type="synonym">Epeira ventricosa</name>
    <dbReference type="NCBI Taxonomy" id="182803"/>
    <lineage>
        <taxon>Eukaryota</taxon>
        <taxon>Metazoa</taxon>
        <taxon>Ecdysozoa</taxon>
        <taxon>Arthropoda</taxon>
        <taxon>Chelicerata</taxon>
        <taxon>Arachnida</taxon>
        <taxon>Araneae</taxon>
        <taxon>Araneomorphae</taxon>
        <taxon>Entelegynae</taxon>
        <taxon>Araneoidea</taxon>
        <taxon>Araneidae</taxon>
        <taxon>Araneus</taxon>
    </lineage>
</organism>
<evidence type="ECO:0000313" key="2">
    <source>
        <dbReference type="Proteomes" id="UP000499080"/>
    </source>
</evidence>
<proteinExistence type="predicted"/>
<protein>
    <submittedName>
        <fullName evidence="1">Uncharacterized protein</fullName>
    </submittedName>
</protein>
<reference evidence="1 2" key="1">
    <citation type="journal article" date="2019" name="Sci. Rep.">
        <title>Orb-weaving spider Araneus ventricosus genome elucidates the spidroin gene catalogue.</title>
        <authorList>
            <person name="Kono N."/>
            <person name="Nakamura H."/>
            <person name="Ohtoshi R."/>
            <person name="Moran D.A.P."/>
            <person name="Shinohara A."/>
            <person name="Yoshida Y."/>
            <person name="Fujiwara M."/>
            <person name="Mori M."/>
            <person name="Tomita M."/>
            <person name="Arakawa K."/>
        </authorList>
    </citation>
    <scope>NUCLEOTIDE SEQUENCE [LARGE SCALE GENOMIC DNA]</scope>
</reference>
<dbReference type="AlphaFoldDB" id="A0A4Y2S311"/>
<evidence type="ECO:0000313" key="1">
    <source>
        <dbReference type="EMBL" id="GBN81829.1"/>
    </source>
</evidence>